<organism evidence="2 3">
    <name type="scientific">Streptomyces lacrimifluminis</name>
    <dbReference type="NCBI Taxonomy" id="1500077"/>
    <lineage>
        <taxon>Bacteria</taxon>
        <taxon>Bacillati</taxon>
        <taxon>Actinomycetota</taxon>
        <taxon>Actinomycetes</taxon>
        <taxon>Kitasatosporales</taxon>
        <taxon>Streptomycetaceae</taxon>
        <taxon>Streptomyces</taxon>
    </lineage>
</organism>
<evidence type="ECO:0000313" key="2">
    <source>
        <dbReference type="EMBL" id="GGJ34315.1"/>
    </source>
</evidence>
<gene>
    <name evidence="2" type="ORF">GCM10012282_33810</name>
</gene>
<proteinExistence type="predicted"/>
<feature type="region of interest" description="Disordered" evidence="1">
    <location>
        <begin position="264"/>
        <end position="286"/>
    </location>
</feature>
<reference evidence="2" key="2">
    <citation type="submission" date="2020-09" db="EMBL/GenBank/DDBJ databases">
        <authorList>
            <person name="Sun Q."/>
            <person name="Zhou Y."/>
        </authorList>
    </citation>
    <scope>NUCLEOTIDE SEQUENCE</scope>
    <source>
        <strain evidence="2">CGMCC 4.7272</strain>
    </source>
</reference>
<name>A0A917KYW4_9ACTN</name>
<protein>
    <submittedName>
        <fullName evidence="2">Uncharacterized protein</fullName>
    </submittedName>
</protein>
<comment type="caution">
    <text evidence="2">The sequence shown here is derived from an EMBL/GenBank/DDBJ whole genome shotgun (WGS) entry which is preliminary data.</text>
</comment>
<evidence type="ECO:0000313" key="3">
    <source>
        <dbReference type="Proteomes" id="UP000625682"/>
    </source>
</evidence>
<keyword evidence="3" id="KW-1185">Reference proteome</keyword>
<evidence type="ECO:0000256" key="1">
    <source>
        <dbReference type="SAM" id="MobiDB-lite"/>
    </source>
</evidence>
<dbReference type="EMBL" id="BMMU01000009">
    <property type="protein sequence ID" value="GGJ34315.1"/>
    <property type="molecule type" value="Genomic_DNA"/>
</dbReference>
<feature type="region of interest" description="Disordered" evidence="1">
    <location>
        <begin position="190"/>
        <end position="218"/>
    </location>
</feature>
<sequence>MLASLSFSVGARWLVAHTNRQPARGRRYIQLTCKFMAVRDLYVAAWDSVRTGCVQAGGDLVSDETKLIAAFEEMRRGEGVTPARLHARPWLLDLLSTPDDPVAGLAALDQTINALGDRPMTRAVRNALNVNMEWHGDLEERRQWAYGVNLPKNERFLGVSRGTHIKYEKDGFAELAQLILTRAATGKAEAKSGDPFLDAAQQPLDEGDGSQPPTVEESAVPTRTLKIVIRRSHLVVLAVACLGAAAIVAPAAWDGEADKKATKSSASASPVAIPESDINHTSGWGPERKMYSVKKPAPYAVFNSLTDAYAFGDEREFLLCHEKEEKVNKRRWSNRIAAKDDQHYDCSAWFSNAVAPNLDEGNPAAQLHNARMKISVPADMPVYNPGLLAEFTADNAQTVWASCNFLAEKPITIHYIPGSTYLTTKKTQEKYGDKGLLMSDGDNNLFDPEDDDEAALGGIAKAATGGGLIGEGKQDGIVRQAGGWVQFTILVKFADKPGGH</sequence>
<accession>A0A917KYW4</accession>
<dbReference type="Proteomes" id="UP000625682">
    <property type="component" value="Unassembled WGS sequence"/>
</dbReference>
<dbReference type="AlphaFoldDB" id="A0A917KYW4"/>
<reference evidence="2" key="1">
    <citation type="journal article" date="2014" name="Int. J. Syst. Evol. Microbiol.">
        <title>Complete genome sequence of Corynebacterium casei LMG S-19264T (=DSM 44701T), isolated from a smear-ripened cheese.</title>
        <authorList>
            <consortium name="US DOE Joint Genome Institute (JGI-PGF)"/>
            <person name="Walter F."/>
            <person name="Albersmeier A."/>
            <person name="Kalinowski J."/>
            <person name="Ruckert C."/>
        </authorList>
    </citation>
    <scope>NUCLEOTIDE SEQUENCE</scope>
    <source>
        <strain evidence="2">CGMCC 4.7272</strain>
    </source>
</reference>